<gene>
    <name evidence="3" type="primary">LOC113699850</name>
</gene>
<dbReference type="PROSITE" id="PS50994">
    <property type="entry name" value="INTEGRASE"/>
    <property type="match status" value="1"/>
</dbReference>
<dbReference type="OrthoDB" id="1637540at2759"/>
<dbReference type="RefSeq" id="XP_027076007.2">
    <property type="nucleotide sequence ID" value="XM_027220206.2"/>
</dbReference>
<dbReference type="InterPro" id="IPR012337">
    <property type="entry name" value="RNaseH-like_sf"/>
</dbReference>
<dbReference type="GO" id="GO:0003676">
    <property type="term" value="F:nucleic acid binding"/>
    <property type="evidence" value="ECO:0007669"/>
    <property type="project" value="InterPro"/>
</dbReference>
<sequence length="276" mass="32302">MDVIGTIESLASNGHRFIPVAIENFTKWVEAASYKSVNKKVVSDFLKDHIICRFRVPKTLITDNARNLNNDMVDGLCEQFKIKHRNTAIYRLQMNGVVEAANKNLKKIILKMTERDRDWHEKMSYALMTYWTAIRTFIRATPYSIVYDMEAVLPAEVEISPLRILMETQLNKAEWTKQQHGQLSLIDEKRLNTVCHEQYYQRRMTRAYNRKVKPHLFQERDKVLKRILPIQDKAKGKYVPNWQGSFIVKKVLLGGALILIEMDRQIFPQSINSDIC</sequence>
<evidence type="ECO:0000313" key="2">
    <source>
        <dbReference type="Proteomes" id="UP001652660"/>
    </source>
</evidence>
<dbReference type="PANTHER" id="PTHR48475">
    <property type="entry name" value="RIBONUCLEASE H"/>
    <property type="match status" value="1"/>
</dbReference>
<organism evidence="2 3">
    <name type="scientific">Coffea arabica</name>
    <name type="common">Arabian coffee</name>
    <dbReference type="NCBI Taxonomy" id="13443"/>
    <lineage>
        <taxon>Eukaryota</taxon>
        <taxon>Viridiplantae</taxon>
        <taxon>Streptophyta</taxon>
        <taxon>Embryophyta</taxon>
        <taxon>Tracheophyta</taxon>
        <taxon>Spermatophyta</taxon>
        <taxon>Magnoliopsida</taxon>
        <taxon>eudicotyledons</taxon>
        <taxon>Gunneridae</taxon>
        <taxon>Pentapetalae</taxon>
        <taxon>asterids</taxon>
        <taxon>lamiids</taxon>
        <taxon>Gentianales</taxon>
        <taxon>Rubiaceae</taxon>
        <taxon>Ixoroideae</taxon>
        <taxon>Gardenieae complex</taxon>
        <taxon>Bertiereae - Coffeeae clade</taxon>
        <taxon>Coffeeae</taxon>
        <taxon>Coffea</taxon>
    </lineage>
</organism>
<dbReference type="Gene3D" id="3.30.420.10">
    <property type="entry name" value="Ribonuclease H-like superfamily/Ribonuclease H"/>
    <property type="match status" value="1"/>
</dbReference>
<feature type="domain" description="Integrase catalytic" evidence="1">
    <location>
        <begin position="1"/>
        <end position="162"/>
    </location>
</feature>
<accession>A0A6P6TDK0</accession>
<keyword evidence="2" id="KW-1185">Reference proteome</keyword>
<evidence type="ECO:0000259" key="1">
    <source>
        <dbReference type="PROSITE" id="PS50994"/>
    </source>
</evidence>
<proteinExistence type="predicted"/>
<dbReference type="InterPro" id="IPR036397">
    <property type="entry name" value="RNaseH_sf"/>
</dbReference>
<protein>
    <recommendedName>
        <fullName evidence="1">Integrase catalytic domain-containing protein</fullName>
    </recommendedName>
</protein>
<dbReference type="PANTHER" id="PTHR48475:SF1">
    <property type="entry name" value="RNASE H TYPE-1 DOMAIN-CONTAINING PROTEIN"/>
    <property type="match status" value="1"/>
</dbReference>
<name>A0A6P6TDK0_COFAR</name>
<dbReference type="Proteomes" id="UP001652660">
    <property type="component" value="Chromosome 7c"/>
</dbReference>
<dbReference type="AlphaFoldDB" id="A0A6P6TDK0"/>
<dbReference type="GO" id="GO:0015074">
    <property type="term" value="P:DNA integration"/>
    <property type="evidence" value="ECO:0007669"/>
    <property type="project" value="InterPro"/>
</dbReference>
<dbReference type="InterPro" id="IPR001584">
    <property type="entry name" value="Integrase_cat-core"/>
</dbReference>
<dbReference type="SUPFAM" id="SSF53098">
    <property type="entry name" value="Ribonuclease H-like"/>
    <property type="match status" value="1"/>
</dbReference>
<reference evidence="2" key="1">
    <citation type="journal article" date="2025" name="Foods">
        <title>Unveiling the Microbial Signatures of Arabica Coffee Cherries: Insights into Ripeness Specific Diversity, Functional Traits, and Implications for Quality and Safety.</title>
        <authorList>
            <consortium name="RefSeq"/>
            <person name="Tenea G.N."/>
            <person name="Cifuentes V."/>
            <person name="Reyes P."/>
            <person name="Cevallos-Vallejos M."/>
        </authorList>
    </citation>
    <scope>NUCLEOTIDE SEQUENCE [LARGE SCALE GENOMIC DNA]</scope>
</reference>
<reference evidence="3" key="2">
    <citation type="submission" date="2025-08" db="UniProtKB">
        <authorList>
            <consortium name="RefSeq"/>
        </authorList>
    </citation>
    <scope>IDENTIFICATION</scope>
    <source>
        <tissue evidence="3">Leaves</tissue>
    </source>
</reference>
<dbReference type="GeneID" id="113699850"/>
<evidence type="ECO:0000313" key="3">
    <source>
        <dbReference type="RefSeq" id="XP_027076007.2"/>
    </source>
</evidence>